<keyword evidence="24" id="KW-0393">Immunoglobulin domain</keyword>
<dbReference type="SUPFAM" id="SSF57845">
    <property type="entry name" value="B-box zinc-binding domain"/>
    <property type="match status" value="1"/>
</dbReference>
<dbReference type="PANTHER" id="PTHR19944:SF62">
    <property type="entry name" value="BETA-2-MICROGLOBULIN"/>
    <property type="match status" value="1"/>
</dbReference>
<dbReference type="InterPro" id="IPR007110">
    <property type="entry name" value="Ig-like_dom"/>
</dbReference>
<keyword evidence="20" id="KW-0391">Immunity</keyword>
<dbReference type="PROSITE" id="PS50835">
    <property type="entry name" value="IG_LIKE"/>
    <property type="match status" value="3"/>
</dbReference>
<evidence type="ECO:0000256" key="29">
    <source>
        <dbReference type="ARBA" id="ARBA00076019"/>
    </source>
</evidence>
<keyword evidence="18" id="KW-0833">Ubl conjugation pathway</keyword>
<dbReference type="CDD" id="cd16611">
    <property type="entry name" value="RING-HC_TRIM69_C-IV"/>
    <property type="match status" value="1"/>
</dbReference>
<evidence type="ECO:0000256" key="1">
    <source>
        <dbReference type="ARBA" id="ARBA00000900"/>
    </source>
</evidence>
<dbReference type="InterPro" id="IPR003597">
    <property type="entry name" value="Ig_C1-set"/>
</dbReference>
<dbReference type="EC" id="2.3.2.27" evidence="8"/>
<keyword evidence="14" id="KW-0808">Transferase</keyword>
<evidence type="ECO:0000313" key="36">
    <source>
        <dbReference type="EMBL" id="KAG5206988.1"/>
    </source>
</evidence>
<keyword evidence="23" id="KW-0539">Nucleus</keyword>
<dbReference type="FunFam" id="2.60.120.920:FF:000058">
    <property type="entry name" value="E3 ubiquitin-protein ligase TRIM69"/>
    <property type="match status" value="1"/>
</dbReference>
<keyword evidence="22" id="KW-0206">Cytoskeleton</keyword>
<feature type="domain" description="Ig-like" evidence="35">
    <location>
        <begin position="247"/>
        <end position="335"/>
    </location>
</feature>
<keyword evidence="21" id="KW-0175">Coiled coil</keyword>
<dbReference type="PROSITE" id="PS00518">
    <property type="entry name" value="ZF_RING_1"/>
    <property type="match status" value="1"/>
</dbReference>
<dbReference type="Pfam" id="PF07654">
    <property type="entry name" value="C1-set"/>
    <property type="match status" value="3"/>
</dbReference>
<dbReference type="SMART" id="SM00449">
    <property type="entry name" value="SPRY"/>
    <property type="match status" value="1"/>
</dbReference>
<evidence type="ECO:0000256" key="24">
    <source>
        <dbReference type="ARBA" id="ARBA00023319"/>
    </source>
</evidence>
<evidence type="ECO:0000256" key="18">
    <source>
        <dbReference type="ARBA" id="ARBA00022786"/>
    </source>
</evidence>
<organism evidence="36 37">
    <name type="scientific">Ovis aries</name>
    <name type="common">Sheep</name>
    <dbReference type="NCBI Taxonomy" id="9940"/>
    <lineage>
        <taxon>Eukaryota</taxon>
        <taxon>Metazoa</taxon>
        <taxon>Chordata</taxon>
        <taxon>Craniata</taxon>
        <taxon>Vertebrata</taxon>
        <taxon>Euteleostomi</taxon>
        <taxon>Mammalia</taxon>
        <taxon>Eutheria</taxon>
        <taxon>Laurasiatheria</taxon>
        <taxon>Artiodactyla</taxon>
        <taxon>Ruminantia</taxon>
        <taxon>Pecora</taxon>
        <taxon>Bovidae</taxon>
        <taxon>Caprinae</taxon>
        <taxon>Ovis</taxon>
    </lineage>
</organism>
<evidence type="ECO:0000256" key="7">
    <source>
        <dbReference type="ARBA" id="ARBA00009564"/>
    </source>
</evidence>
<dbReference type="PROSITE" id="PS50188">
    <property type="entry name" value="B302_SPRY"/>
    <property type="match status" value="1"/>
</dbReference>
<comment type="catalytic activity">
    <reaction evidence="1">
        <text>S-ubiquitinyl-[E2 ubiquitin-conjugating enzyme]-L-cysteine + [acceptor protein]-L-lysine = [E2 ubiquitin-conjugating enzyme]-L-cysteine + N(6)-ubiquitinyl-[acceptor protein]-L-lysine.</text>
        <dbReference type="EC" id="2.3.2.27"/>
    </reaction>
</comment>
<evidence type="ECO:0000256" key="17">
    <source>
        <dbReference type="ARBA" id="ARBA00022771"/>
    </source>
</evidence>
<evidence type="ECO:0000256" key="32">
    <source>
        <dbReference type="SAM" id="SignalP"/>
    </source>
</evidence>
<dbReference type="InterPro" id="IPR043136">
    <property type="entry name" value="B30.2/SPRY_sf"/>
</dbReference>
<evidence type="ECO:0000256" key="12">
    <source>
        <dbReference type="ARBA" id="ARBA00022525"/>
    </source>
</evidence>
<reference evidence="36 37" key="1">
    <citation type="submission" date="2020-12" db="EMBL/GenBank/DDBJ databases">
        <title>De novo assembly of Tibetan sheep genome.</title>
        <authorList>
            <person name="Li X."/>
        </authorList>
    </citation>
    <scope>NUCLEOTIDE SEQUENCE [LARGE SCALE GENOMIC DNA]</scope>
    <source>
        <tissue evidence="36">Heart</tissue>
    </source>
</reference>
<dbReference type="SUPFAM" id="SSF57850">
    <property type="entry name" value="RING/U-box"/>
    <property type="match status" value="1"/>
</dbReference>
<feature type="domain" description="B30.2/SPRY" evidence="34">
    <location>
        <begin position="558"/>
        <end position="753"/>
    </location>
</feature>
<dbReference type="PROSITE" id="PS50089">
    <property type="entry name" value="ZF_RING_2"/>
    <property type="match status" value="1"/>
</dbReference>
<evidence type="ECO:0000256" key="15">
    <source>
        <dbReference type="ARBA" id="ARBA00022703"/>
    </source>
</evidence>
<dbReference type="FunFam" id="2.60.40.10:FF:001005">
    <property type="entry name" value="Beta-2-microglobulin"/>
    <property type="match status" value="3"/>
</dbReference>
<dbReference type="SMART" id="SM00184">
    <property type="entry name" value="RING"/>
    <property type="match status" value="1"/>
</dbReference>
<evidence type="ECO:0000259" key="35">
    <source>
        <dbReference type="PROSITE" id="PS50835"/>
    </source>
</evidence>
<dbReference type="GO" id="GO:0005576">
    <property type="term" value="C:extracellular region"/>
    <property type="evidence" value="ECO:0007669"/>
    <property type="project" value="UniProtKB-SubCell"/>
</dbReference>
<comment type="subunit">
    <text evidence="26">Homo-multimer; required for antiviral activity. Interacts with PML.</text>
</comment>
<evidence type="ECO:0000256" key="30">
    <source>
        <dbReference type="ARBA" id="ARBA00076766"/>
    </source>
</evidence>
<dbReference type="Gene3D" id="3.30.160.60">
    <property type="entry name" value="Classic Zinc Finger"/>
    <property type="match status" value="1"/>
</dbReference>
<evidence type="ECO:0000256" key="10">
    <source>
        <dbReference type="ARBA" id="ARBA00022451"/>
    </source>
</evidence>
<dbReference type="Gene3D" id="2.60.40.10">
    <property type="entry name" value="Immunoglobulins"/>
    <property type="match status" value="3"/>
</dbReference>
<keyword evidence="17 31" id="KW-0863">Zinc-finger</keyword>
<protein>
    <recommendedName>
        <fullName evidence="9">Beta-2-microglobulin</fullName>
        <ecNumber evidence="8">2.3.2.27</ecNumber>
    </recommendedName>
    <alternativeName>
        <fullName evidence="27">E3 ubiquitin-protein ligase TRIM69</fullName>
    </alternativeName>
    <alternativeName>
        <fullName evidence="28">RING finger protein 36</fullName>
    </alternativeName>
    <alternativeName>
        <fullName evidence="29">RING-type E3 ubiquitin transferase TRIM69</fullName>
    </alternativeName>
    <alternativeName>
        <fullName evidence="30">Tripartite motif-containing protein 69</fullName>
    </alternativeName>
</protein>
<dbReference type="InterPro" id="IPR003006">
    <property type="entry name" value="Ig/MHC_CS"/>
</dbReference>
<keyword evidence="10" id="KW-0490">MHC I</keyword>
<evidence type="ECO:0000256" key="9">
    <source>
        <dbReference type="ARBA" id="ARBA00018767"/>
    </source>
</evidence>
<keyword evidence="15" id="KW-0053">Apoptosis</keyword>
<evidence type="ECO:0000256" key="4">
    <source>
        <dbReference type="ARBA" id="ARBA00004613"/>
    </source>
</evidence>
<feature type="signal peptide" evidence="32">
    <location>
        <begin position="1"/>
        <end position="20"/>
    </location>
</feature>
<dbReference type="InterPro" id="IPR003879">
    <property type="entry name" value="Butyrophylin_SPRY"/>
</dbReference>
<evidence type="ECO:0000256" key="2">
    <source>
        <dbReference type="ARBA" id="ARBA00004300"/>
    </source>
</evidence>
<comment type="similarity">
    <text evidence="6">Belongs to the TRIM/RBCC family.</text>
</comment>
<dbReference type="GO" id="GO:0006955">
    <property type="term" value="P:immune response"/>
    <property type="evidence" value="ECO:0007669"/>
    <property type="project" value="InterPro"/>
</dbReference>
<dbReference type="InterPro" id="IPR013320">
    <property type="entry name" value="ConA-like_dom_sf"/>
</dbReference>
<evidence type="ECO:0000259" key="34">
    <source>
        <dbReference type="PROSITE" id="PS50188"/>
    </source>
</evidence>
<evidence type="ECO:0000256" key="20">
    <source>
        <dbReference type="ARBA" id="ARBA00022859"/>
    </source>
</evidence>
<dbReference type="PROSITE" id="PS00290">
    <property type="entry name" value="IG_MHC"/>
    <property type="match status" value="3"/>
</dbReference>
<dbReference type="Proteomes" id="UP000664991">
    <property type="component" value="Unassembled WGS sequence"/>
</dbReference>
<dbReference type="SMART" id="SM00589">
    <property type="entry name" value="PRY"/>
    <property type="match status" value="1"/>
</dbReference>
<dbReference type="GO" id="GO:0005813">
    <property type="term" value="C:centrosome"/>
    <property type="evidence" value="ECO:0007669"/>
    <property type="project" value="UniProtKB-SubCell"/>
</dbReference>
<dbReference type="Pfam" id="PF00622">
    <property type="entry name" value="SPRY"/>
    <property type="match status" value="1"/>
</dbReference>
<dbReference type="FunFam" id="3.30.40.10:FF:000583">
    <property type="entry name" value="E3 ubiquitin-protein ligase TRIM69"/>
    <property type="match status" value="1"/>
</dbReference>
<dbReference type="GO" id="GO:0002474">
    <property type="term" value="P:antigen processing and presentation of peptide antigen via MHC class I"/>
    <property type="evidence" value="ECO:0007669"/>
    <property type="project" value="UniProtKB-KW"/>
</dbReference>
<keyword evidence="32" id="KW-0732">Signal</keyword>
<keyword evidence="12" id="KW-0964">Secreted</keyword>
<dbReference type="SUPFAM" id="SSF49899">
    <property type="entry name" value="Concanavalin A-like lectins/glucanases"/>
    <property type="match status" value="1"/>
</dbReference>
<comment type="pathway">
    <text evidence="5">Protein modification; protein ubiquitination.</text>
</comment>
<dbReference type="GO" id="GO:0042612">
    <property type="term" value="C:MHC class I protein complex"/>
    <property type="evidence" value="ECO:0007669"/>
    <property type="project" value="UniProtKB-KW"/>
</dbReference>
<dbReference type="GO" id="GO:0010038">
    <property type="term" value="P:response to metal ion"/>
    <property type="evidence" value="ECO:0007669"/>
    <property type="project" value="UniProtKB-ARBA"/>
</dbReference>
<dbReference type="SMART" id="SM00407">
    <property type="entry name" value="IGc1"/>
    <property type="match status" value="3"/>
</dbReference>
<evidence type="ECO:0000256" key="25">
    <source>
        <dbReference type="ARBA" id="ARBA00057076"/>
    </source>
</evidence>
<evidence type="ECO:0000256" key="14">
    <source>
        <dbReference type="ARBA" id="ARBA00022679"/>
    </source>
</evidence>
<name>A0A836ADX0_SHEEP</name>
<dbReference type="InterPro" id="IPR013083">
    <property type="entry name" value="Znf_RING/FYVE/PHD"/>
</dbReference>
<evidence type="ECO:0000259" key="33">
    <source>
        <dbReference type="PROSITE" id="PS50089"/>
    </source>
</evidence>
<evidence type="ECO:0000256" key="6">
    <source>
        <dbReference type="ARBA" id="ARBA00008518"/>
    </source>
</evidence>
<evidence type="ECO:0000256" key="22">
    <source>
        <dbReference type="ARBA" id="ARBA00023212"/>
    </source>
</evidence>
<dbReference type="SUPFAM" id="SSF48726">
    <property type="entry name" value="Immunoglobulin"/>
    <property type="match status" value="3"/>
</dbReference>
<comment type="function">
    <text evidence="25">E3 ubiquitin ligase that plays an important role in antiviral immunity by restricting different viral infections including dengue virus or vesicular stomatitis indiana virus. Ubiquitinates viral proteins such as dengue virus NS3 thereby limiting infection. In addition, acts as a key mediator of type I interferon induced microtubule stabilization by directly associating to microtubules independently of its E3 ligase activity. Also plays a role in cataract formation together with TP53. Mechanistically, inhibits UVB-induced cell apoptosis and reactive oxygen species (ROS) production by inducing TP53 ubiquitination. Regulates centrosome dynamics and mitotic progression by ubiquitinating STK3/MST2; leading to its redistribution to the perinuclear cytoskeleton and subsequent phosphorylation by PLK1.</text>
</comment>
<dbReference type="AlphaFoldDB" id="A0A836ADX0"/>
<proteinExistence type="inferred from homology"/>
<dbReference type="EMBL" id="JAEMGP010000007">
    <property type="protein sequence ID" value="KAG5206988.1"/>
    <property type="molecule type" value="Genomic_DNA"/>
</dbReference>
<evidence type="ECO:0000256" key="28">
    <source>
        <dbReference type="ARBA" id="ARBA00075560"/>
    </source>
</evidence>
<comment type="similarity">
    <text evidence="7">Belongs to the beta-2-microglobulin family.</text>
</comment>
<evidence type="ECO:0000256" key="31">
    <source>
        <dbReference type="PROSITE-ProRule" id="PRU00175"/>
    </source>
</evidence>
<dbReference type="GO" id="GO:0008270">
    <property type="term" value="F:zinc ion binding"/>
    <property type="evidence" value="ECO:0007669"/>
    <property type="project" value="UniProtKB-KW"/>
</dbReference>
<dbReference type="InterPro" id="IPR036179">
    <property type="entry name" value="Ig-like_dom_sf"/>
</dbReference>
<gene>
    <name evidence="36" type="ORF">JEQ12_018561</name>
</gene>
<dbReference type="GO" id="GO:0006915">
    <property type="term" value="P:apoptotic process"/>
    <property type="evidence" value="ECO:0007669"/>
    <property type="project" value="UniProtKB-KW"/>
</dbReference>
<keyword evidence="13" id="KW-0597">Phosphoprotein</keyword>
<evidence type="ECO:0000256" key="5">
    <source>
        <dbReference type="ARBA" id="ARBA00004906"/>
    </source>
</evidence>
<feature type="domain" description="RING-type" evidence="33">
    <location>
        <begin position="372"/>
        <end position="413"/>
    </location>
</feature>
<dbReference type="GO" id="GO:0016607">
    <property type="term" value="C:nuclear speck"/>
    <property type="evidence" value="ECO:0007669"/>
    <property type="project" value="UniProtKB-SubCell"/>
</dbReference>
<dbReference type="InterPro" id="IPR001841">
    <property type="entry name" value="Znf_RING"/>
</dbReference>
<comment type="caution">
    <text evidence="36">The sequence shown here is derived from an EMBL/GenBank/DDBJ whole genome shotgun (WGS) entry which is preliminary data.</text>
</comment>
<evidence type="ECO:0000256" key="8">
    <source>
        <dbReference type="ARBA" id="ARBA00012483"/>
    </source>
</evidence>
<evidence type="ECO:0000256" key="23">
    <source>
        <dbReference type="ARBA" id="ARBA00023242"/>
    </source>
</evidence>
<dbReference type="InterPro" id="IPR017907">
    <property type="entry name" value="Znf_RING_CS"/>
</dbReference>
<dbReference type="InterPro" id="IPR013783">
    <property type="entry name" value="Ig-like_fold"/>
</dbReference>
<dbReference type="CDD" id="cd05770">
    <property type="entry name" value="IgC1_beta2m"/>
    <property type="match status" value="3"/>
</dbReference>
<dbReference type="Pfam" id="PF13765">
    <property type="entry name" value="PRY"/>
    <property type="match status" value="1"/>
</dbReference>
<dbReference type="PRINTS" id="PR01407">
    <property type="entry name" value="BUTYPHLNCDUF"/>
</dbReference>
<comment type="subcellular location">
    <subcellularLocation>
        <location evidence="2">Cytoplasm</location>
        <location evidence="2">Cytoskeleton</location>
        <location evidence="2">Microtubule organizing center</location>
        <location evidence="2">Centrosome</location>
    </subcellularLocation>
    <subcellularLocation>
        <location evidence="3">Nucleus speckle</location>
    </subcellularLocation>
    <subcellularLocation>
        <location evidence="4">Secreted</location>
    </subcellularLocation>
</comment>
<dbReference type="InterPro" id="IPR001870">
    <property type="entry name" value="B30.2/SPRY"/>
</dbReference>
<evidence type="ECO:0000256" key="21">
    <source>
        <dbReference type="ARBA" id="ARBA00023054"/>
    </source>
</evidence>
<evidence type="ECO:0000256" key="16">
    <source>
        <dbReference type="ARBA" id="ARBA00022723"/>
    </source>
</evidence>
<dbReference type="PANTHER" id="PTHR19944">
    <property type="entry name" value="MHC CLASS II-RELATED"/>
    <property type="match status" value="1"/>
</dbReference>
<evidence type="ECO:0000256" key="11">
    <source>
        <dbReference type="ARBA" id="ARBA00022490"/>
    </source>
</evidence>
<feature type="chain" id="PRO_5032615180" description="Beta-2-microglobulin" evidence="32">
    <location>
        <begin position="21"/>
        <end position="753"/>
    </location>
</feature>
<dbReference type="CDD" id="cd15818">
    <property type="entry name" value="SPRY_PRY_TRIM69"/>
    <property type="match status" value="1"/>
</dbReference>
<dbReference type="InterPro" id="IPR003877">
    <property type="entry name" value="SPRY_dom"/>
</dbReference>
<evidence type="ECO:0000256" key="27">
    <source>
        <dbReference type="ARBA" id="ARBA00073098"/>
    </source>
</evidence>
<keyword evidence="19" id="KW-0862">Zinc</keyword>
<dbReference type="Pfam" id="PF15227">
    <property type="entry name" value="zf-C3HC4_4"/>
    <property type="match status" value="1"/>
</dbReference>
<dbReference type="InterPro" id="IPR050160">
    <property type="entry name" value="MHC/Immunoglobulin"/>
</dbReference>
<feature type="domain" description="Ig-like" evidence="35">
    <location>
        <begin position="25"/>
        <end position="113"/>
    </location>
</feature>
<evidence type="ECO:0000256" key="13">
    <source>
        <dbReference type="ARBA" id="ARBA00022553"/>
    </source>
</evidence>
<sequence>MAGSAALVLLGLLSLSGLDAIQRIPEVQVYSRHPPEDGKPNYLNCYVYGFHPPQIEIDLLKNGEKIKSEQSDLSFSKDWSFYLLSHAEFTPNSKDQYSCRVNHVTLTQPKIIETSKQHHQAAARMAVSAALVLLGLLSLSGLDAIQRIPEVQVYSRHPPEDGKPNYLNCYVYGFHPPQIEIDLLKNGEKIKSEQSDLSFSKDWSFYLLSHAEFTPNSKDQYSCRVNHVTLTQPKIIETSKQHHQGIPEVQVYSRHPPEDGKPNYLNCYVYGFHPPQIEIDLLKNGEKIKSEQSDLSFSKDWSFYLLSHAEFTPNSKDQYSCRVNHVTLTQPKIVSSNLSSKTDSDSYAEVNDVITQISSKVQIQDITTELHCPLCNDWFCDPLMLSCGHNFCQSCIQKFWKQQANETFCPECKMLCQYSNCTFNLVLEKLVEKIKKLPLLKGHPRCPEHGENLKLFSKPDGRLICFQCKDARLSVGQSKEFLQISDAVRFFTEELTIHQGQLEAARKELLSLKNMQKDAIAAHKDIIPLLDSLEQGMRVLTPKELVSRKLSPGVFKGPIQYMMWRDMQPTLSPGLSPLTLDPKTAHPNLVLSKNRTSVWHGDIKQVMPDDPERFDSSVAVLGSKGFTSGKWYWEVEVAKKTKWTVGVVRESILRKGSCPLTPEQGFWLLRLRNQTDLKALDFPSCSLKLTNSLNKVGIYLDYEGGQVSFYNAKTMTHIYTFSSTFMEKLYPYFCPCLNDGGENKEPLHILHPQ</sequence>
<accession>A0A836ADX0</accession>
<evidence type="ECO:0000256" key="26">
    <source>
        <dbReference type="ARBA" id="ARBA00064016"/>
    </source>
</evidence>
<dbReference type="InterPro" id="IPR006574">
    <property type="entry name" value="PRY"/>
</dbReference>
<feature type="domain" description="Ig-like" evidence="35">
    <location>
        <begin position="149"/>
        <end position="237"/>
    </location>
</feature>
<dbReference type="Gene3D" id="3.30.40.10">
    <property type="entry name" value="Zinc/RING finger domain, C3HC4 (zinc finger)"/>
    <property type="match status" value="1"/>
</dbReference>
<keyword evidence="11" id="KW-0963">Cytoplasm</keyword>
<dbReference type="GO" id="GO:0061630">
    <property type="term" value="F:ubiquitin protein ligase activity"/>
    <property type="evidence" value="ECO:0007669"/>
    <property type="project" value="UniProtKB-EC"/>
</dbReference>
<dbReference type="InterPro" id="IPR015707">
    <property type="entry name" value="B2Microglobulin"/>
</dbReference>
<dbReference type="Gene3D" id="2.60.120.920">
    <property type="match status" value="1"/>
</dbReference>
<evidence type="ECO:0000256" key="3">
    <source>
        <dbReference type="ARBA" id="ARBA00004324"/>
    </source>
</evidence>
<dbReference type="FunFam" id="3.30.160.60:FF:002162">
    <property type="entry name" value="E3 ubiquitin-protein ligase TRIM69"/>
    <property type="match status" value="1"/>
</dbReference>
<evidence type="ECO:0000313" key="37">
    <source>
        <dbReference type="Proteomes" id="UP000664991"/>
    </source>
</evidence>
<evidence type="ECO:0000256" key="19">
    <source>
        <dbReference type="ARBA" id="ARBA00022833"/>
    </source>
</evidence>
<keyword evidence="16" id="KW-0479">Metal-binding</keyword>